<protein>
    <recommendedName>
        <fullName evidence="3">Nucleoside 2-deoxyribosyltransferase</fullName>
    </recommendedName>
</protein>
<organism evidence="1 2">
    <name type="scientific">Paenibacillus cucumis</name>
    <name type="common">ex Kampfer et al. 2016</name>
    <dbReference type="NCBI Taxonomy" id="1776858"/>
    <lineage>
        <taxon>Bacteria</taxon>
        <taxon>Bacillati</taxon>
        <taxon>Bacillota</taxon>
        <taxon>Bacilli</taxon>
        <taxon>Bacillales</taxon>
        <taxon>Paenibacillaceae</taxon>
        <taxon>Paenibacillus</taxon>
    </lineage>
</organism>
<name>A0ABS7KJV5_9BACL</name>
<proteinExistence type="predicted"/>
<comment type="caution">
    <text evidence="1">The sequence shown here is derived from an EMBL/GenBank/DDBJ whole genome shotgun (WGS) entry which is preliminary data.</text>
</comment>
<reference evidence="1 2" key="1">
    <citation type="submission" date="2020-08" db="EMBL/GenBank/DDBJ databases">
        <title>Fungal Genomes of the International Space Station.</title>
        <authorList>
            <person name="Seuylemezian A."/>
            <person name="Singh N.K."/>
            <person name="Wood J."/>
            <person name="Venkateswaran K."/>
        </authorList>
    </citation>
    <scope>NUCLEOTIDE SEQUENCE [LARGE SCALE GENOMIC DNA]</scope>
    <source>
        <strain evidence="1 2">S/N-304-OC-R4</strain>
    </source>
</reference>
<keyword evidence="2" id="KW-1185">Reference proteome</keyword>
<dbReference type="EMBL" id="JACLIC010000023">
    <property type="protein sequence ID" value="MBY0204437.1"/>
    <property type="molecule type" value="Genomic_DNA"/>
</dbReference>
<sequence length="153" mass="17995">MNNYYFSFPIDKSRAQKAIEIIRVFYAHPFPIGIVIYQDSYEITQKLGRKYDTVLQTRMLPFKELTTRTGQVDCFIIQNAHEIEFFVQHEGCAVNVIVFDPLPDGERAIKYGFRIFENVEYYEFSIAGLEEAQFQELAMELNRIHGVEQLHED</sequence>
<evidence type="ECO:0000313" key="1">
    <source>
        <dbReference type="EMBL" id="MBY0204437.1"/>
    </source>
</evidence>
<dbReference type="Proteomes" id="UP000706031">
    <property type="component" value="Unassembled WGS sequence"/>
</dbReference>
<gene>
    <name evidence="1" type="ORF">H7T88_14530</name>
</gene>
<accession>A0ABS7KJV5</accession>
<dbReference type="RefSeq" id="WP_221789016.1">
    <property type="nucleotide sequence ID" value="NZ_JACLIC010000023.1"/>
</dbReference>
<evidence type="ECO:0000313" key="2">
    <source>
        <dbReference type="Proteomes" id="UP000706031"/>
    </source>
</evidence>
<evidence type="ECO:0008006" key="3">
    <source>
        <dbReference type="Google" id="ProtNLM"/>
    </source>
</evidence>